<dbReference type="PANTHER" id="PTHR43126">
    <property type="entry name" value="D-ALANYL-D-ALANINE DIPEPTIDASE"/>
    <property type="match status" value="1"/>
</dbReference>
<dbReference type="GO" id="GO:0008270">
    <property type="term" value="F:zinc ion binding"/>
    <property type="evidence" value="ECO:0007669"/>
    <property type="project" value="UniProtKB-UniRule"/>
</dbReference>
<dbReference type="InterPro" id="IPR000755">
    <property type="entry name" value="A_A_dipeptidase"/>
</dbReference>
<dbReference type="InterPro" id="IPR009045">
    <property type="entry name" value="Zn_M74/Hedgehog-like"/>
</dbReference>
<dbReference type="STRING" id="188932.AY601_1867"/>
<dbReference type="Proteomes" id="UP000249754">
    <property type="component" value="Unassembled WGS sequence"/>
</dbReference>
<comment type="cofactor">
    <cofactor evidence="9">
        <name>Zn(2+)</name>
        <dbReference type="ChEBI" id="CHEBI:29105"/>
    </cofactor>
    <text evidence="9">Binds 1 zinc ion per subunit.</text>
</comment>
<feature type="site" description="Transition state stabilizer" evidence="9">
    <location>
        <position position="122"/>
    </location>
</feature>
<evidence type="ECO:0000256" key="1">
    <source>
        <dbReference type="ARBA" id="ARBA00001362"/>
    </source>
</evidence>
<evidence type="ECO:0000313" key="12">
    <source>
        <dbReference type="Proteomes" id="UP000249754"/>
    </source>
</evidence>
<evidence type="ECO:0000256" key="3">
    <source>
        <dbReference type="ARBA" id="ARBA00022723"/>
    </source>
</evidence>
<keyword evidence="6 9" id="KW-0224">Dipeptidase</keyword>
<comment type="similarity">
    <text evidence="9 10">Belongs to the peptidase M15D family.</text>
</comment>
<evidence type="ECO:0000256" key="5">
    <source>
        <dbReference type="ARBA" id="ARBA00022833"/>
    </source>
</evidence>
<gene>
    <name evidence="11" type="ORF">LY11_01827</name>
</gene>
<dbReference type="RefSeq" id="WP_245952675.1">
    <property type="nucleotide sequence ID" value="NZ_QLLR01000006.1"/>
</dbReference>
<evidence type="ECO:0000313" key="11">
    <source>
        <dbReference type="EMBL" id="RAJ32146.1"/>
    </source>
</evidence>
<evidence type="ECO:0000256" key="10">
    <source>
        <dbReference type="PIRNR" id="PIRNR026671"/>
    </source>
</evidence>
<evidence type="ECO:0000256" key="7">
    <source>
        <dbReference type="ARBA" id="ARBA00023049"/>
    </source>
</evidence>
<evidence type="ECO:0000256" key="8">
    <source>
        <dbReference type="ARBA" id="ARBA00023316"/>
    </source>
</evidence>
<dbReference type="GO" id="GO:0006508">
    <property type="term" value="P:proteolysis"/>
    <property type="evidence" value="ECO:0007669"/>
    <property type="project" value="UniProtKB-KW"/>
</dbReference>
<dbReference type="PANTHER" id="PTHR43126:SF1">
    <property type="entry name" value="D-ALANYL-D-ALANINE DIPEPTIDASE"/>
    <property type="match status" value="1"/>
</dbReference>
<comment type="function">
    <text evidence="9 10">Catalyzes hydrolysis of the D-alanyl-D-alanine dipeptide.</text>
</comment>
<dbReference type="Pfam" id="PF01427">
    <property type="entry name" value="Peptidase_M15"/>
    <property type="match status" value="1"/>
</dbReference>
<dbReference type="GO" id="GO:0008237">
    <property type="term" value="F:metallopeptidase activity"/>
    <property type="evidence" value="ECO:0007669"/>
    <property type="project" value="UniProtKB-KW"/>
</dbReference>
<dbReference type="GO" id="GO:0160237">
    <property type="term" value="F:D-Ala-D-Ala dipeptidase activity"/>
    <property type="evidence" value="ECO:0007669"/>
    <property type="project" value="UniProtKB-EC"/>
</dbReference>
<dbReference type="SUPFAM" id="SSF55166">
    <property type="entry name" value="Hedgehog/DD-peptidase"/>
    <property type="match status" value="1"/>
</dbReference>
<feature type="binding site" evidence="9">
    <location>
        <position position="149"/>
    </location>
    <ligand>
        <name>Zn(2+)</name>
        <dbReference type="ChEBI" id="CHEBI:29105"/>
        <note>catalytic</note>
    </ligand>
</feature>
<proteinExistence type="inferred from homology"/>
<evidence type="ECO:0000256" key="6">
    <source>
        <dbReference type="ARBA" id="ARBA00022997"/>
    </source>
</evidence>
<comment type="catalytic activity">
    <reaction evidence="1 9 10">
        <text>D-alanyl-D-alanine + H2O = 2 D-alanine</text>
        <dbReference type="Rhea" id="RHEA:20661"/>
        <dbReference type="ChEBI" id="CHEBI:15377"/>
        <dbReference type="ChEBI" id="CHEBI:57416"/>
        <dbReference type="ChEBI" id="CHEBI:57822"/>
        <dbReference type="EC" id="3.4.13.22"/>
    </reaction>
</comment>
<protein>
    <recommendedName>
        <fullName evidence="9 10">D-alanyl-D-alanine dipeptidase</fullName>
        <shortName evidence="9 10">D-Ala-D-Ala dipeptidase</shortName>
        <ecNumber evidence="9 10">3.4.13.22</ecNumber>
    </recommendedName>
</protein>
<evidence type="ECO:0000256" key="2">
    <source>
        <dbReference type="ARBA" id="ARBA00022670"/>
    </source>
</evidence>
<keyword evidence="3 9" id="KW-0479">Metal-binding</keyword>
<dbReference type="AlphaFoldDB" id="A0A327SS79"/>
<dbReference type="PIRSF" id="PIRSF026671">
    <property type="entry name" value="AA_dipeptidase"/>
    <property type="match status" value="1"/>
</dbReference>
<keyword evidence="5 9" id="KW-0862">Zinc</keyword>
<dbReference type="GO" id="GO:0071555">
    <property type="term" value="P:cell wall organization"/>
    <property type="evidence" value="ECO:0007669"/>
    <property type="project" value="UniProtKB-KW"/>
</dbReference>
<keyword evidence="4 9" id="KW-0378">Hydrolase</keyword>
<dbReference type="EMBL" id="QLLR01000006">
    <property type="protein sequence ID" value="RAJ32146.1"/>
    <property type="molecule type" value="Genomic_DNA"/>
</dbReference>
<dbReference type="CDD" id="cd14840">
    <property type="entry name" value="D-Ala-D-Ala_dipeptidase_Aad"/>
    <property type="match status" value="1"/>
</dbReference>
<dbReference type="EC" id="3.4.13.22" evidence="9 10"/>
<name>A0A327SS79_9SPHI</name>
<keyword evidence="7 9" id="KW-0482">Metalloprotease</keyword>
<evidence type="ECO:0000256" key="9">
    <source>
        <dbReference type="HAMAP-Rule" id="MF_01924"/>
    </source>
</evidence>
<evidence type="ECO:0000256" key="4">
    <source>
        <dbReference type="ARBA" id="ARBA00022801"/>
    </source>
</evidence>
<keyword evidence="2 9" id="KW-0645">Protease</keyword>
<sequence length="236" mass="27290">MKLNSLSSPINSLMKISAFLLFSLFIHPLSAQQKNTLKVINSLKVYQNSFARDPSQELIELRKMIPDLVLDIRYATANNFMKQVMYPQARAFARKPVAEQLKKVQAELRKRGYGLKIYDAYRPYAITVSFYKRAADKSFVANPAKGSKHNRGCAVDLTLIDFKTKKEIPMPTPYDSFAPEAAAAYQKLPAAVIRNRDFLIRTMRTYGFRVIKNEWWHYDFIGWQNYALMDIPFKSL</sequence>
<comment type="caution">
    <text evidence="11">The sequence shown here is derived from an EMBL/GenBank/DDBJ whole genome shotgun (WGS) entry which is preliminary data.</text>
</comment>
<reference evidence="11 12" key="1">
    <citation type="submission" date="2018-06" db="EMBL/GenBank/DDBJ databases">
        <title>Genomic Encyclopedia of Archaeal and Bacterial Type Strains, Phase II (KMG-II): from individual species to whole genera.</title>
        <authorList>
            <person name="Goeker M."/>
        </authorList>
    </citation>
    <scope>NUCLEOTIDE SEQUENCE [LARGE SCALE GENOMIC DNA]</scope>
    <source>
        <strain evidence="11 12">DSM 14825</strain>
    </source>
</reference>
<feature type="active site" description="Proton donor/acceptor" evidence="9">
    <location>
        <position position="214"/>
    </location>
</feature>
<keyword evidence="8 10" id="KW-0961">Cell wall biogenesis/degradation</keyword>
<organism evidence="11 12">
    <name type="scientific">Pedobacter cryoconitis</name>
    <dbReference type="NCBI Taxonomy" id="188932"/>
    <lineage>
        <taxon>Bacteria</taxon>
        <taxon>Pseudomonadati</taxon>
        <taxon>Bacteroidota</taxon>
        <taxon>Sphingobacteriia</taxon>
        <taxon>Sphingobacteriales</taxon>
        <taxon>Sphingobacteriaceae</taxon>
        <taxon>Pedobacter</taxon>
    </lineage>
</organism>
<dbReference type="HAMAP" id="MF_01924">
    <property type="entry name" value="A_A_dipeptidase"/>
    <property type="match status" value="1"/>
</dbReference>
<accession>A0A327SS79</accession>
<dbReference type="Gene3D" id="3.30.1380.10">
    <property type="match status" value="1"/>
</dbReference>
<feature type="binding site" evidence="9">
    <location>
        <position position="156"/>
    </location>
    <ligand>
        <name>Zn(2+)</name>
        <dbReference type="ChEBI" id="CHEBI:29105"/>
        <note>catalytic</note>
    </ligand>
</feature>
<feature type="binding site" evidence="9">
    <location>
        <position position="217"/>
    </location>
    <ligand>
        <name>Zn(2+)</name>
        <dbReference type="ChEBI" id="CHEBI:29105"/>
        <note>catalytic</note>
    </ligand>
</feature>